<name>T0XX91_9ZZZZ</name>
<accession>T0XX91</accession>
<dbReference type="EMBL" id="AUZX01016019">
    <property type="protein sequence ID" value="EQD27426.1"/>
    <property type="molecule type" value="Genomic_DNA"/>
</dbReference>
<dbReference type="InterPro" id="IPR003801">
    <property type="entry name" value="GTP_cyclohydrolase_FolE2/MptA"/>
</dbReference>
<sequence>MPPPSRTLAPARTIQPDLTDVQSAPDTRGLAIDQVGIKRLLLPVRVPERSGQLQSSLGTFSLAVALDAQTKGIHMSRLVEIAMALAPELTLARLLDALVTMCERVGSTRSMLEVSFPFFRRKQSPVSGAESPLDYTVTWSGERSSGCVQWTWTLGIPVTTLCPCSREISL</sequence>
<dbReference type="Pfam" id="PF02649">
    <property type="entry name" value="GCHY-1"/>
    <property type="match status" value="1"/>
</dbReference>
<reference evidence="2" key="2">
    <citation type="journal article" date="2014" name="ISME J.">
        <title>Microbial stratification in low pH oxic and suboxic macroscopic growths along an acid mine drainage.</title>
        <authorList>
            <person name="Mendez-Garcia C."/>
            <person name="Mesa V."/>
            <person name="Sprenger R.R."/>
            <person name="Richter M."/>
            <person name="Diez M.S."/>
            <person name="Solano J."/>
            <person name="Bargiela R."/>
            <person name="Golyshina O.V."/>
            <person name="Manteca A."/>
            <person name="Ramos J.L."/>
            <person name="Gallego J.R."/>
            <person name="Llorente I."/>
            <person name="Martins Dos Santos V.A."/>
            <person name="Jensen O.N."/>
            <person name="Pelaez A.I."/>
            <person name="Sanchez J."/>
            <person name="Ferrer M."/>
        </authorList>
    </citation>
    <scope>NUCLEOTIDE SEQUENCE</scope>
</reference>
<dbReference type="GO" id="GO:0003934">
    <property type="term" value="F:GTP cyclohydrolase I activity"/>
    <property type="evidence" value="ECO:0007669"/>
    <property type="project" value="InterPro"/>
</dbReference>
<dbReference type="PANTHER" id="PTHR36445">
    <property type="entry name" value="GTP CYCLOHYDROLASE MPTA"/>
    <property type="match status" value="1"/>
</dbReference>
<protein>
    <submittedName>
        <fullName evidence="2">GTP cyclohydrolase</fullName>
    </submittedName>
</protein>
<keyword evidence="1 2" id="KW-0378">Hydrolase</keyword>
<comment type="caution">
    <text evidence="2">The sequence shown here is derived from an EMBL/GenBank/DDBJ whole genome shotgun (WGS) entry which is preliminary data.</text>
</comment>
<evidence type="ECO:0000313" key="2">
    <source>
        <dbReference type="EMBL" id="EQD27426.1"/>
    </source>
</evidence>
<organism evidence="2">
    <name type="scientific">mine drainage metagenome</name>
    <dbReference type="NCBI Taxonomy" id="410659"/>
    <lineage>
        <taxon>unclassified sequences</taxon>
        <taxon>metagenomes</taxon>
        <taxon>ecological metagenomes</taxon>
    </lineage>
</organism>
<dbReference type="AlphaFoldDB" id="T0XX91"/>
<reference evidence="2" key="1">
    <citation type="submission" date="2013-08" db="EMBL/GenBank/DDBJ databases">
        <authorList>
            <person name="Mendez C."/>
            <person name="Richter M."/>
            <person name="Ferrer M."/>
            <person name="Sanchez J."/>
        </authorList>
    </citation>
    <scope>NUCLEOTIDE SEQUENCE</scope>
</reference>
<proteinExistence type="predicted"/>
<feature type="non-terminal residue" evidence="2">
    <location>
        <position position="170"/>
    </location>
</feature>
<evidence type="ECO:0000256" key="1">
    <source>
        <dbReference type="ARBA" id="ARBA00022801"/>
    </source>
</evidence>
<dbReference type="PANTHER" id="PTHR36445:SF1">
    <property type="entry name" value="GTP CYCLOHYDROLASE MPTA"/>
    <property type="match status" value="1"/>
</dbReference>
<dbReference type="Gene3D" id="3.10.270.10">
    <property type="entry name" value="Urate Oxidase"/>
    <property type="match status" value="1"/>
</dbReference>
<gene>
    <name evidence="2" type="ORF">B1A_21669</name>
</gene>